<organism evidence="10 11">
    <name type="scientific">Thiomicrospira cyclica (strain DSM 14477 / JCM 11371 / ALM1)</name>
    <name type="common">Thioalkalimicrobium cyclicum</name>
    <dbReference type="NCBI Taxonomy" id="717773"/>
    <lineage>
        <taxon>Bacteria</taxon>
        <taxon>Pseudomonadati</taxon>
        <taxon>Pseudomonadota</taxon>
        <taxon>Gammaproteobacteria</taxon>
        <taxon>Thiotrichales</taxon>
        <taxon>Piscirickettsiaceae</taxon>
        <taxon>Thiomicrospira</taxon>
    </lineage>
</organism>
<evidence type="ECO:0000256" key="1">
    <source>
        <dbReference type="ARBA" id="ARBA00001974"/>
    </source>
</evidence>
<dbReference type="UniPathway" id="UPA00232"/>
<sequence length="413" mass="45232">MAMQANYDVIVVGGGMVGAAVALALKTQCQLRVALLEQNPSSQDWPKIDLATHPSRVSAISRASENLLRNLGVWSWLEQQQQLFPFVGMQVCDAEQAGEVHFDAADIGEANLGHLVANQAIQMALWHGLRQQDINMLSGQSLVALNVDTELAYLDFADGTELTAKLVVGADGAMSKVRQLAGIGIDQHDYAQVAVVGCVQTSADHQQVCWQRYTPTGPFAFLPMGPKVSSIAWYMPADQQAWAMSLSKEDYHQALYKASAGHLGAIVDSWDRAAFILTRRHAQAYVKPRIALVGDAAHTINPQAGQGVNLGFLDAASLIDVLAVAKNEIDDPLLFDPGQFTLLRQYERWRRGDNALMQRAMEVFDWGLGQQATGLDPVRSELMKLANLAKPIKNTLMREALYGRKPYPGLTRI</sequence>
<evidence type="ECO:0000256" key="3">
    <source>
        <dbReference type="ARBA" id="ARBA00005349"/>
    </source>
</evidence>
<dbReference type="AlphaFoldDB" id="F6D8S2"/>
<comment type="pathway">
    <text evidence="2">Cofactor biosynthesis; ubiquinone biosynthesis.</text>
</comment>
<dbReference type="HOGENOM" id="CLU_009665_8_3_6"/>
<dbReference type="Gene3D" id="3.50.50.60">
    <property type="entry name" value="FAD/NAD(P)-binding domain"/>
    <property type="match status" value="2"/>
</dbReference>
<dbReference type="PRINTS" id="PR00420">
    <property type="entry name" value="RNGMNOXGNASE"/>
</dbReference>
<keyword evidence="8" id="KW-0812">Transmembrane</keyword>
<evidence type="ECO:0000256" key="7">
    <source>
        <dbReference type="ARBA" id="ARBA00023033"/>
    </source>
</evidence>
<reference evidence="10 11" key="1">
    <citation type="submission" date="2011-05" db="EMBL/GenBank/DDBJ databases">
        <title>Complete sequence of Thioalkalimicrobium cyclicum ALM1.</title>
        <authorList>
            <consortium name="US DOE Joint Genome Institute"/>
            <person name="Lucas S."/>
            <person name="Han J."/>
            <person name="Lapidus A."/>
            <person name="Cheng J.-F."/>
            <person name="Goodwin L."/>
            <person name="Pitluck S."/>
            <person name="Peters L."/>
            <person name="Mikhailova N."/>
            <person name="Davenport K."/>
            <person name="Han C."/>
            <person name="Tapia R."/>
            <person name="Land M."/>
            <person name="Hauser L."/>
            <person name="Kyrpides N."/>
            <person name="Ivanova N."/>
            <person name="Pagani I."/>
            <person name="Kappler U."/>
            <person name="Woyke T."/>
        </authorList>
    </citation>
    <scope>NUCLEOTIDE SEQUENCE [LARGE SCALE GENOMIC DNA]</scope>
    <source>
        <strain evidence="11">DSM 14477 / JCM 11371 / ALM1</strain>
    </source>
</reference>
<evidence type="ECO:0000259" key="9">
    <source>
        <dbReference type="Pfam" id="PF01494"/>
    </source>
</evidence>
<keyword evidence="6" id="KW-0560">Oxidoreductase</keyword>
<comment type="similarity">
    <text evidence="3">Belongs to the UbiH/COQ6 family.</text>
</comment>
<dbReference type="SUPFAM" id="SSF51905">
    <property type="entry name" value="FAD/NAD(P)-binding domain"/>
    <property type="match status" value="1"/>
</dbReference>
<feature type="transmembrane region" description="Helical" evidence="8">
    <location>
        <begin position="7"/>
        <end position="25"/>
    </location>
</feature>
<dbReference type="InterPro" id="IPR010971">
    <property type="entry name" value="UbiH/COQ6"/>
</dbReference>
<dbReference type="eggNOG" id="COG0654">
    <property type="taxonomic scope" value="Bacteria"/>
</dbReference>
<gene>
    <name evidence="10" type="ordered locus">Thicy_1156</name>
</gene>
<evidence type="ECO:0000256" key="2">
    <source>
        <dbReference type="ARBA" id="ARBA00004749"/>
    </source>
</evidence>
<keyword evidence="10" id="KW-0830">Ubiquinone</keyword>
<accession>F6D8S2</accession>
<dbReference type="Proteomes" id="UP000009232">
    <property type="component" value="Chromosome"/>
</dbReference>
<dbReference type="GO" id="GO:0071949">
    <property type="term" value="F:FAD binding"/>
    <property type="evidence" value="ECO:0007669"/>
    <property type="project" value="InterPro"/>
</dbReference>
<keyword evidence="4" id="KW-0285">Flavoprotein</keyword>
<dbReference type="GO" id="GO:0004497">
    <property type="term" value="F:monooxygenase activity"/>
    <property type="evidence" value="ECO:0007669"/>
    <property type="project" value="UniProtKB-KW"/>
</dbReference>
<proteinExistence type="inferred from homology"/>
<protein>
    <submittedName>
        <fullName evidence="10">Ubiquinone biosynthesis hydroxylase, UbiH/UbiF/VisC/COQ6 family</fullName>
    </submittedName>
</protein>
<evidence type="ECO:0000313" key="10">
    <source>
        <dbReference type="EMBL" id="AEG31923.1"/>
    </source>
</evidence>
<dbReference type="InterPro" id="IPR036188">
    <property type="entry name" value="FAD/NAD-bd_sf"/>
</dbReference>
<evidence type="ECO:0000256" key="4">
    <source>
        <dbReference type="ARBA" id="ARBA00022630"/>
    </source>
</evidence>
<feature type="domain" description="FAD-binding" evidence="9">
    <location>
        <begin position="7"/>
        <end position="327"/>
    </location>
</feature>
<keyword evidence="8" id="KW-0472">Membrane</keyword>
<comment type="cofactor">
    <cofactor evidence="1">
        <name>FAD</name>
        <dbReference type="ChEBI" id="CHEBI:57692"/>
    </cofactor>
</comment>
<evidence type="ECO:0000256" key="8">
    <source>
        <dbReference type="SAM" id="Phobius"/>
    </source>
</evidence>
<dbReference type="PANTHER" id="PTHR43876:SF7">
    <property type="entry name" value="UBIQUINONE BIOSYNTHESIS MONOOXYGENASE COQ6, MITOCHONDRIAL"/>
    <property type="match status" value="1"/>
</dbReference>
<evidence type="ECO:0000256" key="5">
    <source>
        <dbReference type="ARBA" id="ARBA00022827"/>
    </source>
</evidence>
<dbReference type="EMBL" id="CP002776">
    <property type="protein sequence ID" value="AEG31923.1"/>
    <property type="molecule type" value="Genomic_DNA"/>
</dbReference>
<dbReference type="Pfam" id="PF01494">
    <property type="entry name" value="FAD_binding_3"/>
    <property type="match status" value="1"/>
</dbReference>
<dbReference type="KEGG" id="tcy:Thicy_1156"/>
<evidence type="ECO:0000256" key="6">
    <source>
        <dbReference type="ARBA" id="ARBA00023002"/>
    </source>
</evidence>
<keyword evidence="8" id="KW-1133">Transmembrane helix</keyword>
<dbReference type="PANTHER" id="PTHR43876">
    <property type="entry name" value="UBIQUINONE BIOSYNTHESIS MONOOXYGENASE COQ6, MITOCHONDRIAL"/>
    <property type="match status" value="1"/>
</dbReference>
<keyword evidence="7" id="KW-0503">Monooxygenase</keyword>
<evidence type="ECO:0000313" key="11">
    <source>
        <dbReference type="Proteomes" id="UP000009232"/>
    </source>
</evidence>
<keyword evidence="5" id="KW-0274">FAD</keyword>
<dbReference type="GO" id="GO:0006744">
    <property type="term" value="P:ubiquinone biosynthetic process"/>
    <property type="evidence" value="ECO:0007669"/>
    <property type="project" value="UniProtKB-UniPathway"/>
</dbReference>
<dbReference type="InterPro" id="IPR051205">
    <property type="entry name" value="UbiH/COQ6_monooxygenase"/>
</dbReference>
<dbReference type="InterPro" id="IPR002938">
    <property type="entry name" value="FAD-bd"/>
</dbReference>
<dbReference type="GO" id="GO:0016705">
    <property type="term" value="F:oxidoreductase activity, acting on paired donors, with incorporation or reduction of molecular oxygen"/>
    <property type="evidence" value="ECO:0007669"/>
    <property type="project" value="InterPro"/>
</dbReference>
<dbReference type="STRING" id="717773.Thicy_1156"/>
<keyword evidence="11" id="KW-1185">Reference proteome</keyword>
<name>F6D8S2_THICA</name>
<dbReference type="NCBIfam" id="TIGR01988">
    <property type="entry name" value="Ubi-OHases"/>
    <property type="match status" value="1"/>
</dbReference>